<proteinExistence type="predicted"/>
<dbReference type="PATRIC" id="fig|1291734.4.peg.1932"/>
<name>A0A0R1JSF9_9LACO</name>
<comment type="caution">
    <text evidence="1">The sequence shown here is derived from an EMBL/GenBank/DDBJ whole genome shotgun (WGS) entry which is preliminary data.</text>
</comment>
<sequence length="261" mass="28547">MLVYMHHQEEEFIMKKALISALAALALVITGCGTSQTGKSAQAGPDIAKIVKASATAQAQQKNTHMQMATTMKADSETMHVDMNADFVMKPLQMLGEYRVTGAGQDKTLSLYLDEQKTYVKTGTQWVDGTAVMQQLINPASFKSQLNGGQIKSISSTALKQAKLKRTKTTDTVTMHFTGKQAQAIMKQGKKALANNQVNALMKDAKFKTVDYQLVIDRATKLPQKFVMGLSLTYQGKPADEQMAITYSNWGKVTVTAPTID</sequence>
<dbReference type="Gene3D" id="2.50.20.20">
    <property type="match status" value="1"/>
</dbReference>
<accession>A0A0R1JSF9</accession>
<dbReference type="AlphaFoldDB" id="A0A0R1JSF9"/>
<gene>
    <name evidence="1" type="ORF">FD02_GL001882</name>
</gene>
<dbReference type="SUPFAM" id="SSF89392">
    <property type="entry name" value="Prokaryotic lipoproteins and lipoprotein localization factors"/>
    <property type="match status" value="1"/>
</dbReference>
<dbReference type="Pfam" id="PF20316">
    <property type="entry name" value="DUF6612"/>
    <property type="match status" value="1"/>
</dbReference>
<dbReference type="InterPro" id="IPR029046">
    <property type="entry name" value="LolA/LolB/LppX"/>
</dbReference>
<dbReference type="STRING" id="1291734.FD02_GL001882"/>
<evidence type="ECO:0000313" key="2">
    <source>
        <dbReference type="Proteomes" id="UP000051804"/>
    </source>
</evidence>
<evidence type="ECO:0000313" key="1">
    <source>
        <dbReference type="EMBL" id="KRK74044.1"/>
    </source>
</evidence>
<dbReference type="InterPro" id="IPR046720">
    <property type="entry name" value="DUF6612"/>
</dbReference>
<protein>
    <recommendedName>
        <fullName evidence="3">Lipoprotein</fullName>
    </recommendedName>
</protein>
<dbReference type="Proteomes" id="UP000051804">
    <property type="component" value="Unassembled WGS sequence"/>
</dbReference>
<organism evidence="1 2">
    <name type="scientific">Lacticaseibacillus nasuensis JCM 17158</name>
    <dbReference type="NCBI Taxonomy" id="1291734"/>
    <lineage>
        <taxon>Bacteria</taxon>
        <taxon>Bacillati</taxon>
        <taxon>Bacillota</taxon>
        <taxon>Bacilli</taxon>
        <taxon>Lactobacillales</taxon>
        <taxon>Lactobacillaceae</taxon>
        <taxon>Lacticaseibacillus</taxon>
    </lineage>
</organism>
<keyword evidence="2" id="KW-1185">Reference proteome</keyword>
<evidence type="ECO:0008006" key="3">
    <source>
        <dbReference type="Google" id="ProtNLM"/>
    </source>
</evidence>
<dbReference type="EMBL" id="AZDJ01000003">
    <property type="protein sequence ID" value="KRK74044.1"/>
    <property type="molecule type" value="Genomic_DNA"/>
</dbReference>
<reference evidence="1 2" key="1">
    <citation type="journal article" date="2015" name="Genome Announc.">
        <title>Expanding the biotechnology potential of lactobacilli through comparative genomics of 213 strains and associated genera.</title>
        <authorList>
            <person name="Sun Z."/>
            <person name="Harris H.M."/>
            <person name="McCann A."/>
            <person name="Guo C."/>
            <person name="Argimon S."/>
            <person name="Zhang W."/>
            <person name="Yang X."/>
            <person name="Jeffery I.B."/>
            <person name="Cooney J.C."/>
            <person name="Kagawa T.F."/>
            <person name="Liu W."/>
            <person name="Song Y."/>
            <person name="Salvetti E."/>
            <person name="Wrobel A."/>
            <person name="Rasinkangas P."/>
            <person name="Parkhill J."/>
            <person name="Rea M.C."/>
            <person name="O'Sullivan O."/>
            <person name="Ritari J."/>
            <person name="Douillard F.P."/>
            <person name="Paul Ross R."/>
            <person name="Yang R."/>
            <person name="Briner A.E."/>
            <person name="Felis G.E."/>
            <person name="de Vos W.M."/>
            <person name="Barrangou R."/>
            <person name="Klaenhammer T.R."/>
            <person name="Caufield P.W."/>
            <person name="Cui Y."/>
            <person name="Zhang H."/>
            <person name="O'Toole P.W."/>
        </authorList>
    </citation>
    <scope>NUCLEOTIDE SEQUENCE [LARGE SCALE GENOMIC DNA]</scope>
    <source>
        <strain evidence="1 2">JCM 17158</strain>
    </source>
</reference>